<dbReference type="Gene3D" id="3.30.1150.10">
    <property type="match status" value="1"/>
</dbReference>
<evidence type="ECO:0000259" key="2">
    <source>
        <dbReference type="Pfam" id="PF03544"/>
    </source>
</evidence>
<reference evidence="4" key="1">
    <citation type="submission" date="2017-01" db="EMBL/GenBank/DDBJ databases">
        <authorList>
            <person name="Varghese N."/>
            <person name="Submissions S."/>
        </authorList>
    </citation>
    <scope>NUCLEOTIDE SEQUENCE [LARGE SCALE GENOMIC DNA]</scope>
    <source>
        <strain evidence="4">DSM 21054</strain>
    </source>
</reference>
<gene>
    <name evidence="3" type="ORF">SAMN05421788_106183</name>
</gene>
<dbReference type="EMBL" id="FTOR01000006">
    <property type="protein sequence ID" value="SIT24756.1"/>
    <property type="molecule type" value="Genomic_DNA"/>
</dbReference>
<name>A0A1N7QPP6_9BACT</name>
<accession>A0A1N7QPP6</accession>
<dbReference type="Proteomes" id="UP000186917">
    <property type="component" value="Unassembled WGS sequence"/>
</dbReference>
<feature type="chain" id="PRO_5012817413" evidence="1">
    <location>
        <begin position="22"/>
        <end position="153"/>
    </location>
</feature>
<feature type="signal peptide" evidence="1">
    <location>
        <begin position="1"/>
        <end position="21"/>
    </location>
</feature>
<feature type="domain" description="TonB C-terminal" evidence="2">
    <location>
        <begin position="78"/>
        <end position="138"/>
    </location>
</feature>
<dbReference type="AlphaFoldDB" id="A0A1N7QPP6"/>
<proteinExistence type="predicted"/>
<sequence>MKIPKQLVLAVVFCGCTSLFAQQPVAAPAKDTTRPKRFDTVQVQASFPGGDDAWRKFLENNLDGDVPVRKKAPAGLYKVLLSFLVGKDGKVYEVKVEEDPGFGTAAEALRVFKKSPRWNPAIVDDKPVIYRQRQSITFFVEEEVEPVKKKKRD</sequence>
<evidence type="ECO:0000313" key="3">
    <source>
        <dbReference type="EMBL" id="SIT24756.1"/>
    </source>
</evidence>
<organism evidence="3 4">
    <name type="scientific">Filimonas lacunae</name>
    <dbReference type="NCBI Taxonomy" id="477680"/>
    <lineage>
        <taxon>Bacteria</taxon>
        <taxon>Pseudomonadati</taxon>
        <taxon>Bacteroidota</taxon>
        <taxon>Chitinophagia</taxon>
        <taxon>Chitinophagales</taxon>
        <taxon>Chitinophagaceae</taxon>
        <taxon>Filimonas</taxon>
    </lineage>
</organism>
<keyword evidence="4" id="KW-1185">Reference proteome</keyword>
<keyword evidence="1" id="KW-0732">Signal</keyword>
<dbReference type="OrthoDB" id="1522859at2"/>
<dbReference type="SUPFAM" id="SSF74653">
    <property type="entry name" value="TolA/TonB C-terminal domain"/>
    <property type="match status" value="1"/>
</dbReference>
<evidence type="ECO:0000313" key="4">
    <source>
        <dbReference type="Proteomes" id="UP000186917"/>
    </source>
</evidence>
<dbReference type="STRING" id="477680.SAMN05421788_106183"/>
<protein>
    <submittedName>
        <fullName evidence="3">Protein TonB</fullName>
    </submittedName>
</protein>
<dbReference type="RefSeq" id="WP_076380388.1">
    <property type="nucleotide sequence ID" value="NZ_AP017422.1"/>
</dbReference>
<evidence type="ECO:0000256" key="1">
    <source>
        <dbReference type="SAM" id="SignalP"/>
    </source>
</evidence>
<dbReference type="GO" id="GO:0055085">
    <property type="term" value="P:transmembrane transport"/>
    <property type="evidence" value="ECO:0007669"/>
    <property type="project" value="InterPro"/>
</dbReference>
<dbReference type="PROSITE" id="PS51257">
    <property type="entry name" value="PROKAR_LIPOPROTEIN"/>
    <property type="match status" value="1"/>
</dbReference>
<dbReference type="Pfam" id="PF03544">
    <property type="entry name" value="TonB_C"/>
    <property type="match status" value="1"/>
</dbReference>
<dbReference type="InterPro" id="IPR037682">
    <property type="entry name" value="TonB_C"/>
</dbReference>